<protein>
    <recommendedName>
        <fullName evidence="3">Ricin B lectin domain-containing protein</fullName>
    </recommendedName>
</protein>
<name>A0ABW7R5B9_9ACTN</name>
<dbReference type="InterPro" id="IPR035992">
    <property type="entry name" value="Ricin_B-like_lectins"/>
</dbReference>
<keyword evidence="2" id="KW-1185">Reference proteome</keyword>
<dbReference type="EMBL" id="JBIRGQ010000008">
    <property type="protein sequence ID" value="MFH8550786.1"/>
    <property type="molecule type" value="Genomic_DNA"/>
</dbReference>
<dbReference type="Proteomes" id="UP001610818">
    <property type="component" value="Unassembled WGS sequence"/>
</dbReference>
<evidence type="ECO:0008006" key="3">
    <source>
        <dbReference type="Google" id="ProtNLM"/>
    </source>
</evidence>
<dbReference type="PROSITE" id="PS50231">
    <property type="entry name" value="RICIN_B_LECTIN"/>
    <property type="match status" value="1"/>
</dbReference>
<comment type="caution">
    <text evidence="1">The sequence shown here is derived from an EMBL/GenBank/DDBJ whole genome shotgun (WGS) entry which is preliminary data.</text>
</comment>
<dbReference type="InterPro" id="IPR006311">
    <property type="entry name" value="TAT_signal"/>
</dbReference>
<dbReference type="SUPFAM" id="SSF50370">
    <property type="entry name" value="Ricin B-like lectins"/>
    <property type="match status" value="1"/>
</dbReference>
<accession>A0ABW7R5B9</accession>
<proteinExistence type="predicted"/>
<dbReference type="PROSITE" id="PS51318">
    <property type="entry name" value="TAT"/>
    <property type="match status" value="1"/>
</dbReference>
<gene>
    <name evidence="1" type="ORF">ACH4F9_37925</name>
</gene>
<dbReference type="CDD" id="cd00161">
    <property type="entry name" value="beta-trefoil_Ricin-like"/>
    <property type="match status" value="1"/>
</dbReference>
<evidence type="ECO:0000313" key="2">
    <source>
        <dbReference type="Proteomes" id="UP001610818"/>
    </source>
</evidence>
<reference evidence="1 2" key="1">
    <citation type="submission" date="2024-10" db="EMBL/GenBank/DDBJ databases">
        <title>The Natural Products Discovery Center: Release of the First 8490 Sequenced Strains for Exploring Actinobacteria Biosynthetic Diversity.</title>
        <authorList>
            <person name="Kalkreuter E."/>
            <person name="Kautsar S.A."/>
            <person name="Yang D."/>
            <person name="Bader C.D."/>
            <person name="Teijaro C.N."/>
            <person name="Fluegel L."/>
            <person name="Davis C.M."/>
            <person name="Simpson J.R."/>
            <person name="Lauterbach L."/>
            <person name="Steele A.D."/>
            <person name="Gui C."/>
            <person name="Meng S."/>
            <person name="Li G."/>
            <person name="Viehrig K."/>
            <person name="Ye F."/>
            <person name="Su P."/>
            <person name="Kiefer A.F."/>
            <person name="Nichols A."/>
            <person name="Cepeda A.J."/>
            <person name="Yan W."/>
            <person name="Fan B."/>
            <person name="Jiang Y."/>
            <person name="Adhikari A."/>
            <person name="Zheng C.-J."/>
            <person name="Schuster L."/>
            <person name="Cowan T.M."/>
            <person name="Smanski M.J."/>
            <person name="Chevrette M.G."/>
            <person name="De Carvalho L.P.S."/>
            <person name="Shen B."/>
        </authorList>
    </citation>
    <scope>NUCLEOTIDE SEQUENCE [LARGE SCALE GENOMIC DNA]</scope>
    <source>
        <strain evidence="1 2">NPDC017990</strain>
    </source>
</reference>
<dbReference type="Gene3D" id="2.80.10.50">
    <property type="match status" value="1"/>
</dbReference>
<sequence length="351" mass="36916">MRTSTRPAPLSAEPDSGRSRLVPSWRTVVLAAAAGAVLLGSAAATPSASAAARPDAAGAVTGKIINRSNSNALTTYYGTKKAGDELITVDRDVWHYADDWTFVPVPNSEYYRIKMSGSNNCVKRTTNSSGSRIFATLTACGAGSAGTDQQWSLGRGGANADGAVTISPHDHDDEALALRADNDSWHYVDVKGRDATDSRQLWHVPASPGPAPGSYSATVEQSRQNKQSVTGRHRGDAWVYPSVTVTNTGTRNLGKQKIVVTAPKGIRFQEDSLTSLVPGQDDETRHACTRSADRSTLTCDNVDLGAGAGDSVVLYPRVGVDSSAAMGDKDVTFKLGDPEFTSGDATVNVSA</sequence>
<dbReference type="RefSeq" id="WP_397717408.1">
    <property type="nucleotide sequence ID" value="NZ_JBIRGN010000008.1"/>
</dbReference>
<organism evidence="1 2">
    <name type="scientific">Streptomyces longisporoflavus</name>
    <dbReference type="NCBI Taxonomy" id="28044"/>
    <lineage>
        <taxon>Bacteria</taxon>
        <taxon>Bacillati</taxon>
        <taxon>Actinomycetota</taxon>
        <taxon>Actinomycetes</taxon>
        <taxon>Kitasatosporales</taxon>
        <taxon>Streptomycetaceae</taxon>
        <taxon>Streptomyces</taxon>
    </lineage>
</organism>
<evidence type="ECO:0000313" key="1">
    <source>
        <dbReference type="EMBL" id="MFH8550786.1"/>
    </source>
</evidence>